<gene>
    <name evidence="1" type="ORF">RPERSI_LOCUS28981</name>
</gene>
<evidence type="ECO:0000313" key="2">
    <source>
        <dbReference type="Proteomes" id="UP000789920"/>
    </source>
</evidence>
<organism evidence="1 2">
    <name type="scientific">Racocetra persica</name>
    <dbReference type="NCBI Taxonomy" id="160502"/>
    <lineage>
        <taxon>Eukaryota</taxon>
        <taxon>Fungi</taxon>
        <taxon>Fungi incertae sedis</taxon>
        <taxon>Mucoromycota</taxon>
        <taxon>Glomeromycotina</taxon>
        <taxon>Glomeromycetes</taxon>
        <taxon>Diversisporales</taxon>
        <taxon>Gigasporaceae</taxon>
        <taxon>Racocetra</taxon>
    </lineage>
</organism>
<feature type="non-terminal residue" evidence="1">
    <location>
        <position position="1"/>
    </location>
</feature>
<comment type="caution">
    <text evidence="1">The sequence shown here is derived from an EMBL/GenBank/DDBJ whole genome shotgun (WGS) entry which is preliminary data.</text>
</comment>
<keyword evidence="2" id="KW-1185">Reference proteome</keyword>
<evidence type="ECO:0000313" key="1">
    <source>
        <dbReference type="EMBL" id="CAG8833858.1"/>
    </source>
</evidence>
<protein>
    <submittedName>
        <fullName evidence="1">10004_t:CDS:1</fullName>
    </submittedName>
</protein>
<accession>A0ACA9SCP5</accession>
<dbReference type="Proteomes" id="UP000789920">
    <property type="component" value="Unassembled WGS sequence"/>
</dbReference>
<dbReference type="EMBL" id="CAJVQC010107570">
    <property type="protein sequence ID" value="CAG8833858.1"/>
    <property type="molecule type" value="Genomic_DNA"/>
</dbReference>
<name>A0ACA9SCP5_9GLOM</name>
<sequence>RSNYAGEVIVGGSVLCQESNCEDYKKKRKTGLTALIHTG</sequence>
<proteinExistence type="predicted"/>
<reference evidence="1" key="1">
    <citation type="submission" date="2021-06" db="EMBL/GenBank/DDBJ databases">
        <authorList>
            <person name="Kallberg Y."/>
            <person name="Tangrot J."/>
            <person name="Rosling A."/>
        </authorList>
    </citation>
    <scope>NUCLEOTIDE SEQUENCE</scope>
    <source>
        <strain evidence="1">MA461A</strain>
    </source>
</reference>